<gene>
    <name evidence="1" type="ORF">PIGHUM_04348</name>
</gene>
<reference evidence="1 2" key="1">
    <citation type="submission" date="2018-10" db="EMBL/GenBank/DDBJ databases">
        <authorList>
            <person name="Criscuolo A."/>
        </authorList>
    </citation>
    <scope>NUCLEOTIDE SEQUENCE [LARGE SCALE GENOMIC DNA]</scope>
    <source>
        <strain evidence="1">DnA1</strain>
    </source>
</reference>
<dbReference type="RefSeq" id="WP_160142390.1">
    <property type="nucleotide sequence ID" value="NZ_UWPJ01000039.1"/>
</dbReference>
<organism evidence="1 2">
    <name type="scientific">Pigmentiphaga humi</name>
    <dbReference type="NCBI Taxonomy" id="2478468"/>
    <lineage>
        <taxon>Bacteria</taxon>
        <taxon>Pseudomonadati</taxon>
        <taxon>Pseudomonadota</taxon>
        <taxon>Betaproteobacteria</taxon>
        <taxon>Burkholderiales</taxon>
        <taxon>Alcaligenaceae</taxon>
        <taxon>Pigmentiphaga</taxon>
    </lineage>
</organism>
<dbReference type="OrthoDB" id="8453955at2"/>
<dbReference type="Gene3D" id="1.10.10.1150">
    <property type="entry name" value="Coenzyme PQQ synthesis protein D (PqqD)"/>
    <property type="match status" value="1"/>
</dbReference>
<dbReference type="InterPro" id="IPR041881">
    <property type="entry name" value="PqqD_sf"/>
</dbReference>
<dbReference type="Proteomes" id="UP000277294">
    <property type="component" value="Unassembled WGS sequence"/>
</dbReference>
<dbReference type="Pfam" id="PF05402">
    <property type="entry name" value="PqqD"/>
    <property type="match status" value="1"/>
</dbReference>
<evidence type="ECO:0000313" key="1">
    <source>
        <dbReference type="EMBL" id="VCU72249.1"/>
    </source>
</evidence>
<dbReference type="AlphaFoldDB" id="A0A3P4B7H7"/>
<protein>
    <submittedName>
        <fullName evidence="1">Coenzyme PQQ synthesis protein D (PqqD)</fullName>
    </submittedName>
</protein>
<keyword evidence="2" id="KW-1185">Reference proteome</keyword>
<sequence>MMLSRRPDALWADFDGQVMVMSIAFGRYFEIRGVGTEVWKLLDTPREPADIVRHILAKYRVDIADCERDVNAFLQRALEAGLLVDEACRAANEGPAC</sequence>
<dbReference type="EMBL" id="UWPJ01000039">
    <property type="protein sequence ID" value="VCU72249.1"/>
    <property type="molecule type" value="Genomic_DNA"/>
</dbReference>
<evidence type="ECO:0000313" key="2">
    <source>
        <dbReference type="Proteomes" id="UP000277294"/>
    </source>
</evidence>
<proteinExistence type="predicted"/>
<dbReference type="InterPro" id="IPR008792">
    <property type="entry name" value="PQQD"/>
</dbReference>
<name>A0A3P4B7H7_9BURK</name>
<accession>A0A3P4B7H7</accession>